<dbReference type="GO" id="GO:0004375">
    <property type="term" value="F:glycine dehydrogenase (decarboxylating) activity"/>
    <property type="evidence" value="ECO:0007669"/>
    <property type="project" value="UniProtKB-EC"/>
</dbReference>
<organism evidence="3">
    <name type="scientific">uncultured marine group II/III euryarchaeote SAT1000_02_F02</name>
    <dbReference type="NCBI Taxonomy" id="1456550"/>
    <lineage>
        <taxon>Archaea</taxon>
        <taxon>Methanobacteriati</taxon>
        <taxon>Methanobacteriota</taxon>
        <taxon>environmental samples</taxon>
    </lineage>
</organism>
<name>A0A075I0K5_9EURY</name>
<dbReference type="Gene3D" id="3.90.1150.10">
    <property type="entry name" value="Aspartate Aminotransferase, domain 1"/>
    <property type="match status" value="1"/>
</dbReference>
<dbReference type="InterPro" id="IPR015422">
    <property type="entry name" value="PyrdxlP-dep_Trfase_small"/>
</dbReference>
<evidence type="ECO:0000313" key="3">
    <source>
        <dbReference type="EMBL" id="AIF21340.1"/>
    </source>
</evidence>
<dbReference type="PANTHER" id="PTHR42806">
    <property type="entry name" value="GLYCINE CLEAVAGE SYSTEM P-PROTEIN"/>
    <property type="match status" value="1"/>
</dbReference>
<dbReference type="AlphaFoldDB" id="A0A075I0K5"/>
<evidence type="ECO:0000256" key="1">
    <source>
        <dbReference type="ARBA" id="ARBA00023002"/>
    </source>
</evidence>
<keyword evidence="1 3" id="KW-0560">Oxidoreductase</keyword>
<sequence length="455" mass="49003">MDQLPNLGREQEMLSEMGMSSIDELFSDIPADIRRDTPLPLRGPQSEEEIWADAQRLLGANVSLDDRPSFLAAGLARNFVPTMVGMLATRGEFLTSYTPYQPEVSQGMLQAMWEFQTMVSELVGLPVANVSMYDASTAAAEAITCAVRVHRRKSSQKNVVYVSMFVPPQRFEVIRNYTQGSGLEIRILEHLEDGHIDMNSAAEAAGCCAVYVEQPSAFGILDPGLMDLKEVIGEETALIVGVDAVSLGIVEPPGSWGADIVVGEGQPFGIGPTAGGPIYGIFACGEGYTRQMPGRIVGLTRDVDKKRAFTLTLSTREQHIRRHRATSNICSNETLIALMGAMHMALLGPRGIERLALRVASATEATKRAVASIDGIELVDPRACNFREFAVKLPGEASDALAYLDANGVLGGFDLGVWWEGMSTCLLIGADERTSESDIEALTAGLSSWLEGAGS</sequence>
<feature type="domain" description="Glycine cleavage system P-protein N-terminal" evidence="2">
    <location>
        <begin position="10"/>
        <end position="443"/>
    </location>
</feature>
<dbReference type="EC" id="1.4.4.2" evidence="3"/>
<protein>
    <submittedName>
        <fullName evidence="3">Glycine dehydrogenase subunit 1 (GcvPA)</fullName>
        <ecNumber evidence="3">1.4.4.2</ecNumber>
    </submittedName>
</protein>
<dbReference type="InterPro" id="IPR015424">
    <property type="entry name" value="PyrdxlP-dep_Trfase"/>
</dbReference>
<accession>A0A075I0K5</accession>
<dbReference type="Gene3D" id="3.40.640.10">
    <property type="entry name" value="Type I PLP-dependent aspartate aminotransferase-like (Major domain)"/>
    <property type="match status" value="1"/>
</dbReference>
<dbReference type="NCBIfam" id="NF001696">
    <property type="entry name" value="PRK00451.1"/>
    <property type="match status" value="1"/>
</dbReference>
<dbReference type="GO" id="GO:0009116">
    <property type="term" value="P:nucleoside metabolic process"/>
    <property type="evidence" value="ECO:0007669"/>
    <property type="project" value="InterPro"/>
</dbReference>
<dbReference type="EMBL" id="KF901188">
    <property type="protein sequence ID" value="AIF21340.1"/>
    <property type="molecule type" value="Genomic_DNA"/>
</dbReference>
<dbReference type="SUPFAM" id="SSF53383">
    <property type="entry name" value="PLP-dependent transferases"/>
    <property type="match status" value="1"/>
</dbReference>
<proteinExistence type="predicted"/>
<reference evidence="3" key="1">
    <citation type="journal article" date="2014" name="Genome Biol. Evol.">
        <title>Pangenome evidence for extensive interdomain horizontal transfer affecting lineage core and shell genes in uncultured planktonic thaumarchaeota and euryarchaeota.</title>
        <authorList>
            <person name="Deschamps P."/>
            <person name="Zivanovic Y."/>
            <person name="Moreira D."/>
            <person name="Rodriguez-Valera F."/>
            <person name="Lopez-Garcia P."/>
        </authorList>
    </citation>
    <scope>NUCLEOTIDE SEQUENCE</scope>
</reference>
<dbReference type="InterPro" id="IPR015421">
    <property type="entry name" value="PyrdxlP-dep_Trfase_major"/>
</dbReference>
<dbReference type="InterPro" id="IPR049315">
    <property type="entry name" value="GDC-P_N"/>
</dbReference>
<dbReference type="Pfam" id="PF02347">
    <property type="entry name" value="GDC-P"/>
    <property type="match status" value="1"/>
</dbReference>
<evidence type="ECO:0000259" key="2">
    <source>
        <dbReference type="Pfam" id="PF02347"/>
    </source>
</evidence>
<dbReference type="PANTHER" id="PTHR42806:SF1">
    <property type="entry name" value="GLYCINE DEHYDROGENASE (DECARBOXYLATING)"/>
    <property type="match status" value="1"/>
</dbReference>
<dbReference type="InterPro" id="IPR023010">
    <property type="entry name" value="GcvPA"/>
</dbReference>
<gene>
    <name evidence="3" type="primary">gcvPA</name>
</gene>